<dbReference type="SUPFAM" id="SSF54654">
    <property type="entry name" value="CI-2 family of serine protease inhibitors"/>
    <property type="match status" value="1"/>
</dbReference>
<dbReference type="PRINTS" id="PR00292">
    <property type="entry name" value="POTATOINHBTR"/>
</dbReference>
<evidence type="ECO:0000313" key="4">
    <source>
        <dbReference type="EMBL" id="CAL4997342.1"/>
    </source>
</evidence>
<dbReference type="Pfam" id="PF00280">
    <property type="entry name" value="potato_inhibit"/>
    <property type="match status" value="1"/>
</dbReference>
<dbReference type="Proteomes" id="UP001497457">
    <property type="component" value="Chromosome 28b"/>
</dbReference>
<dbReference type="PROSITE" id="PS00285">
    <property type="entry name" value="POTATO_INHIBITOR"/>
    <property type="match status" value="1"/>
</dbReference>
<dbReference type="InterPro" id="IPR036354">
    <property type="entry name" value="Prot_inh_pot1_sf"/>
</dbReference>
<dbReference type="EMBL" id="OZ075138">
    <property type="protein sequence ID" value="CAL5010932.1"/>
    <property type="molecule type" value="Genomic_DNA"/>
</dbReference>
<evidence type="ECO:0000256" key="1">
    <source>
        <dbReference type="ARBA" id="ARBA00008210"/>
    </source>
</evidence>
<keyword evidence="6" id="KW-1185">Reference proteome</keyword>
<evidence type="ECO:0000256" key="3">
    <source>
        <dbReference type="ARBA" id="ARBA00022900"/>
    </source>
</evidence>
<gene>
    <name evidence="4" type="ORF">URODEC1_LOCUS63348</name>
    <name evidence="5" type="ORF">URODEC1_LOCUS70214</name>
</gene>
<keyword evidence="3" id="KW-0722">Serine protease inhibitor</keyword>
<sequence>MSGKKAWWPELLGAPATAAAMKISQDRPDLAIEVLPPGAPIQLGFNPERVRLFIDDSGNVMYVPIVGY</sequence>
<comment type="similarity">
    <text evidence="1">Belongs to the protease inhibitor I13 (potato type I serine protease inhibitor) family.</text>
</comment>
<dbReference type="PANTHER" id="PTHR33091:SF53">
    <property type="entry name" value="OS08G0441300 PROTEIN"/>
    <property type="match status" value="1"/>
</dbReference>
<evidence type="ECO:0000313" key="5">
    <source>
        <dbReference type="EMBL" id="CAL5010932.1"/>
    </source>
</evidence>
<reference evidence="4 6" key="2">
    <citation type="submission" date="2024-10" db="EMBL/GenBank/DDBJ databases">
        <authorList>
            <person name="Ryan C."/>
        </authorList>
    </citation>
    <scope>NUCLEOTIDE SEQUENCE [LARGE SCALE GENOMIC DNA]</scope>
</reference>
<organism evidence="4 6">
    <name type="scientific">Urochloa decumbens</name>
    <dbReference type="NCBI Taxonomy" id="240449"/>
    <lineage>
        <taxon>Eukaryota</taxon>
        <taxon>Viridiplantae</taxon>
        <taxon>Streptophyta</taxon>
        <taxon>Embryophyta</taxon>
        <taxon>Tracheophyta</taxon>
        <taxon>Spermatophyta</taxon>
        <taxon>Magnoliopsida</taxon>
        <taxon>Liliopsida</taxon>
        <taxon>Poales</taxon>
        <taxon>Poaceae</taxon>
        <taxon>PACMAD clade</taxon>
        <taxon>Panicoideae</taxon>
        <taxon>Panicodae</taxon>
        <taxon>Paniceae</taxon>
        <taxon>Melinidinae</taxon>
        <taxon>Urochloa</taxon>
    </lineage>
</organism>
<dbReference type="InterPro" id="IPR000864">
    <property type="entry name" value="Prot_inh_pot1"/>
</dbReference>
<proteinExistence type="inferred from homology"/>
<dbReference type="Proteomes" id="UP001497457">
    <property type="component" value="Chromosome 25rd"/>
</dbReference>
<dbReference type="AlphaFoldDB" id="A0ABC9BBR1"/>
<dbReference type="GO" id="GO:0004867">
    <property type="term" value="F:serine-type endopeptidase inhibitor activity"/>
    <property type="evidence" value="ECO:0007669"/>
    <property type="project" value="UniProtKB-KW"/>
</dbReference>
<evidence type="ECO:0000256" key="2">
    <source>
        <dbReference type="ARBA" id="ARBA00022690"/>
    </source>
</evidence>
<dbReference type="PANTHER" id="PTHR33091">
    <property type="entry name" value="PROTEIN, PUTATIVE, EXPRESSED-RELATED"/>
    <property type="match status" value="1"/>
</dbReference>
<protein>
    <submittedName>
        <fullName evidence="4">Uncharacterized protein</fullName>
    </submittedName>
</protein>
<dbReference type="Gene3D" id="3.30.10.10">
    <property type="entry name" value="Trypsin Inhibitor V, subunit A"/>
    <property type="match status" value="1"/>
</dbReference>
<evidence type="ECO:0000313" key="6">
    <source>
        <dbReference type="Proteomes" id="UP001497457"/>
    </source>
</evidence>
<reference evidence="6" key="1">
    <citation type="submission" date="2024-06" db="EMBL/GenBank/DDBJ databases">
        <authorList>
            <person name="Ryan C."/>
        </authorList>
    </citation>
    <scope>NUCLEOTIDE SEQUENCE [LARGE SCALE GENOMIC DNA]</scope>
</reference>
<dbReference type="EMBL" id="OZ075135">
    <property type="protein sequence ID" value="CAL4997342.1"/>
    <property type="molecule type" value="Genomic_DNA"/>
</dbReference>
<keyword evidence="2" id="KW-0646">Protease inhibitor</keyword>
<name>A0ABC9BBR1_9POAL</name>
<accession>A0ABC9BBR1</accession>